<feature type="compositionally biased region" description="Basic and acidic residues" evidence="1">
    <location>
        <begin position="80"/>
        <end position="107"/>
    </location>
</feature>
<feature type="compositionally biased region" description="Basic and acidic residues" evidence="1">
    <location>
        <begin position="115"/>
        <end position="130"/>
    </location>
</feature>
<evidence type="ECO:0000313" key="2">
    <source>
        <dbReference type="EMBL" id="KAK3257703.1"/>
    </source>
</evidence>
<dbReference type="InterPro" id="IPR024166">
    <property type="entry name" value="rRNA_assembly_KRR1"/>
</dbReference>
<dbReference type="PANTHER" id="PTHR12581">
    <property type="entry name" value="HIV-1 REV BINDING PROTEIN 2, 3"/>
    <property type="match status" value="1"/>
</dbReference>
<reference evidence="2 3" key="1">
    <citation type="journal article" date="2015" name="Genome Biol. Evol.">
        <title>Comparative Genomics of a Bacterivorous Green Alga Reveals Evolutionary Causalities and Consequences of Phago-Mixotrophic Mode of Nutrition.</title>
        <authorList>
            <person name="Burns J.A."/>
            <person name="Paasch A."/>
            <person name="Narechania A."/>
            <person name="Kim E."/>
        </authorList>
    </citation>
    <scope>NUCLEOTIDE SEQUENCE [LARGE SCALE GENOMIC DNA]</scope>
    <source>
        <strain evidence="2 3">PLY_AMNH</strain>
    </source>
</reference>
<proteinExistence type="predicted"/>
<comment type="caution">
    <text evidence="2">The sequence shown here is derived from an EMBL/GenBank/DDBJ whole genome shotgun (WGS) entry which is preliminary data.</text>
</comment>
<feature type="compositionally biased region" description="Basic residues" evidence="1">
    <location>
        <begin position="187"/>
        <end position="196"/>
    </location>
</feature>
<dbReference type="Proteomes" id="UP001190700">
    <property type="component" value="Unassembled WGS sequence"/>
</dbReference>
<evidence type="ECO:0000256" key="1">
    <source>
        <dbReference type="SAM" id="MobiDB-lite"/>
    </source>
</evidence>
<dbReference type="AlphaFoldDB" id="A0AAE0KR69"/>
<dbReference type="PANTHER" id="PTHR12581:SF0">
    <property type="entry name" value="KRR1 SMALL SUBUNIT PROCESSOME COMPONENT HOMOLOG"/>
    <property type="match status" value="1"/>
</dbReference>
<accession>A0AAE0KR69</accession>
<keyword evidence="3" id="KW-1185">Reference proteome</keyword>
<sequence>MRGLFSFYIVGLQELMIKRELAKDPELAGESWDRFLPKFKKKNVKRKKPKNETKKKTYTPFPPPQAPSKVDLELESGEYFFKKDEKKAQAKAEKQQKQEESVEESKAKRASSFKAPEEKQIAPAADKDAHVSSGNVKAMAESLKAKSKKKASGGDGDGVDAASMLMRPKRPASAPASKGEAGDEVHAKKKKKLQMF</sequence>
<name>A0AAE0KR69_9CHLO</name>
<dbReference type="GO" id="GO:0032040">
    <property type="term" value="C:small-subunit processome"/>
    <property type="evidence" value="ECO:0007669"/>
    <property type="project" value="TreeGrafter"/>
</dbReference>
<organism evidence="2 3">
    <name type="scientific">Cymbomonas tetramitiformis</name>
    <dbReference type="NCBI Taxonomy" id="36881"/>
    <lineage>
        <taxon>Eukaryota</taxon>
        <taxon>Viridiplantae</taxon>
        <taxon>Chlorophyta</taxon>
        <taxon>Pyramimonadophyceae</taxon>
        <taxon>Pyramimonadales</taxon>
        <taxon>Pyramimonadaceae</taxon>
        <taxon>Cymbomonas</taxon>
    </lineage>
</organism>
<feature type="region of interest" description="Disordered" evidence="1">
    <location>
        <begin position="41"/>
        <end position="196"/>
    </location>
</feature>
<evidence type="ECO:0000313" key="3">
    <source>
        <dbReference type="Proteomes" id="UP001190700"/>
    </source>
</evidence>
<dbReference type="EMBL" id="LGRX02020213">
    <property type="protein sequence ID" value="KAK3257703.1"/>
    <property type="molecule type" value="Genomic_DNA"/>
</dbReference>
<gene>
    <name evidence="2" type="ORF">CYMTET_33222</name>
</gene>
<protein>
    <submittedName>
        <fullName evidence="2">Uncharacterized protein</fullName>
    </submittedName>
</protein>